<feature type="domain" description="HTH lysR-type" evidence="5">
    <location>
        <begin position="1"/>
        <end position="55"/>
    </location>
</feature>
<dbReference type="InterPro" id="IPR005119">
    <property type="entry name" value="LysR_subst-bd"/>
</dbReference>
<dbReference type="Proteomes" id="UP000004069">
    <property type="component" value="Unassembled WGS sequence"/>
</dbReference>
<evidence type="ECO:0000256" key="4">
    <source>
        <dbReference type="ARBA" id="ARBA00023163"/>
    </source>
</evidence>
<dbReference type="PROSITE" id="PS50931">
    <property type="entry name" value="HTH_LYSR"/>
    <property type="match status" value="1"/>
</dbReference>
<dbReference type="SUPFAM" id="SSF53850">
    <property type="entry name" value="Periplasmic binding protein-like II"/>
    <property type="match status" value="1"/>
</dbReference>
<gene>
    <name evidence="6" type="ORF">HMPREF0493_1212</name>
</gene>
<keyword evidence="2" id="KW-0805">Transcription regulation</keyword>
<dbReference type="Gene3D" id="1.10.10.10">
    <property type="entry name" value="Winged helix-like DNA-binding domain superfamily/Winged helix DNA-binding domain"/>
    <property type="match status" value="1"/>
</dbReference>
<evidence type="ECO:0000313" key="7">
    <source>
        <dbReference type="Proteomes" id="UP000004069"/>
    </source>
</evidence>
<dbReference type="InterPro" id="IPR036390">
    <property type="entry name" value="WH_DNA-bd_sf"/>
</dbReference>
<organism evidence="6 7">
    <name type="scientific">Lactobacillus amylolyticus DSM 11664</name>
    <dbReference type="NCBI Taxonomy" id="585524"/>
    <lineage>
        <taxon>Bacteria</taxon>
        <taxon>Bacillati</taxon>
        <taxon>Bacillota</taxon>
        <taxon>Bacilli</taxon>
        <taxon>Lactobacillales</taxon>
        <taxon>Lactobacillaceae</taxon>
        <taxon>Lactobacillus</taxon>
    </lineage>
</organism>
<dbReference type="GO" id="GO:0003677">
    <property type="term" value="F:DNA binding"/>
    <property type="evidence" value="ECO:0007669"/>
    <property type="project" value="UniProtKB-KW"/>
</dbReference>
<evidence type="ECO:0000313" key="6">
    <source>
        <dbReference type="EMBL" id="EFG55150.1"/>
    </source>
</evidence>
<keyword evidence="7" id="KW-1185">Reference proteome</keyword>
<dbReference type="InterPro" id="IPR036388">
    <property type="entry name" value="WH-like_DNA-bd_sf"/>
</dbReference>
<evidence type="ECO:0000256" key="3">
    <source>
        <dbReference type="ARBA" id="ARBA00023125"/>
    </source>
</evidence>
<dbReference type="PANTHER" id="PTHR30346">
    <property type="entry name" value="TRANSCRIPTIONAL DUAL REGULATOR HCAR-RELATED"/>
    <property type="match status" value="1"/>
</dbReference>
<dbReference type="PATRIC" id="fig|585524.9.peg.1421"/>
<dbReference type="SUPFAM" id="SSF46785">
    <property type="entry name" value="Winged helix' DNA-binding domain"/>
    <property type="match status" value="1"/>
</dbReference>
<evidence type="ECO:0000256" key="2">
    <source>
        <dbReference type="ARBA" id="ARBA00023015"/>
    </source>
</evidence>
<dbReference type="GO" id="GO:0032993">
    <property type="term" value="C:protein-DNA complex"/>
    <property type="evidence" value="ECO:0007669"/>
    <property type="project" value="TreeGrafter"/>
</dbReference>
<dbReference type="PANTHER" id="PTHR30346:SF28">
    <property type="entry name" value="HTH-TYPE TRANSCRIPTIONAL REGULATOR CYNR"/>
    <property type="match status" value="1"/>
</dbReference>
<keyword evidence="3" id="KW-0238">DNA-binding</keyword>
<dbReference type="Gene3D" id="3.40.190.10">
    <property type="entry name" value="Periplasmic binding protein-like II"/>
    <property type="match status" value="2"/>
</dbReference>
<proteinExistence type="inferred from homology"/>
<reference evidence="6 7" key="1">
    <citation type="submission" date="2010-04" db="EMBL/GenBank/DDBJ databases">
        <authorList>
            <person name="Muzny D."/>
            <person name="Qin X."/>
            <person name="Deng J."/>
            <person name="Jiang H."/>
            <person name="Liu Y."/>
            <person name="Qu J."/>
            <person name="Song X.-Z."/>
            <person name="Zhang L."/>
            <person name="Thornton R."/>
            <person name="Coyle M."/>
            <person name="Francisco L."/>
            <person name="Jackson L."/>
            <person name="Javaid M."/>
            <person name="Korchina V."/>
            <person name="Kovar C."/>
            <person name="Mata R."/>
            <person name="Mathew T."/>
            <person name="Ngo R."/>
            <person name="Nguyen L."/>
            <person name="Nguyen N."/>
            <person name="Okwuonu G."/>
            <person name="Ongeri F."/>
            <person name="Pham C."/>
            <person name="Simmons D."/>
            <person name="Wilczek-Boney K."/>
            <person name="Hale W."/>
            <person name="Jakkamsetti A."/>
            <person name="Pham P."/>
            <person name="Ruth R."/>
            <person name="San Lucas F."/>
            <person name="Warren J."/>
            <person name="Zhang J."/>
            <person name="Zhao Z."/>
            <person name="Zhou C."/>
            <person name="Zhu D."/>
            <person name="Lee S."/>
            <person name="Bess C."/>
            <person name="Blankenburg K."/>
            <person name="Forbes L."/>
            <person name="Fu Q."/>
            <person name="Gubbala S."/>
            <person name="Hirani K."/>
            <person name="Jayaseelan J.C."/>
            <person name="Lara F."/>
            <person name="Munidasa M."/>
            <person name="Palculict T."/>
            <person name="Patil S."/>
            <person name="Pu L.-L."/>
            <person name="Saada N."/>
            <person name="Tang L."/>
            <person name="Weissenberger G."/>
            <person name="Zhu Y."/>
            <person name="Hemphill L."/>
            <person name="Shang Y."/>
            <person name="Youmans B."/>
            <person name="Ayvaz T."/>
            <person name="Ross M."/>
            <person name="Santibanez J."/>
            <person name="Aqrawi P."/>
            <person name="Gross S."/>
            <person name="Joshi V."/>
            <person name="Fowler G."/>
            <person name="Nazareth L."/>
            <person name="Reid J."/>
            <person name="Worley K."/>
            <person name="Petrosino J."/>
            <person name="Highlander S."/>
            <person name="Gibbs R."/>
        </authorList>
    </citation>
    <scope>NUCLEOTIDE SEQUENCE [LARGE SCALE GENOMIC DNA]</scope>
    <source>
        <strain evidence="6 7">DSM 11664</strain>
    </source>
</reference>
<dbReference type="PRINTS" id="PR00039">
    <property type="entry name" value="HTHLYSR"/>
</dbReference>
<dbReference type="InterPro" id="IPR000847">
    <property type="entry name" value="LysR_HTH_N"/>
</dbReference>
<evidence type="ECO:0000256" key="1">
    <source>
        <dbReference type="ARBA" id="ARBA00009437"/>
    </source>
</evidence>
<evidence type="ECO:0000259" key="5">
    <source>
        <dbReference type="PROSITE" id="PS50931"/>
    </source>
</evidence>
<protein>
    <submittedName>
        <fullName evidence="6">Transcriptional regulator, LysR family</fullName>
    </submittedName>
</protein>
<dbReference type="CDD" id="cd05466">
    <property type="entry name" value="PBP2_LTTR_substrate"/>
    <property type="match status" value="1"/>
</dbReference>
<accession>D4YUK1</accession>
<name>D4YUK1_9LACO</name>
<comment type="similarity">
    <text evidence="1">Belongs to the LysR transcriptional regulatory family.</text>
</comment>
<sequence length="301" mass="34864">MQVKCVIALGKTKNYTKAAESLFVSQSTVSKNISRLEDELGFKIVTMQGRQVAFTKDGEYFYQQLCQIHQQFEETISNIYSQEKERPIIIRHSTAIFERYYLPRFLQLFRQKSQQEIVFSGFRPNISFEDNLDLFYENQADFILIQQDFFHHDERLGFTPLLTGKFSVIINRKNPLAKKKTISLSDLANERVWIWNSSPAVPSVLKIEQALKQIMPVDQIRESDGIISCEMYATADEGIGIVPSFAYDNNLNPDVVYNFLDVDVSLVYGAFYLKTTENASYFNDVIDNLKEAVALERKKWH</sequence>
<dbReference type="EMBL" id="ADNY01000047">
    <property type="protein sequence ID" value="EFG55150.1"/>
    <property type="molecule type" value="Genomic_DNA"/>
</dbReference>
<dbReference type="Pfam" id="PF00126">
    <property type="entry name" value="HTH_1"/>
    <property type="match status" value="1"/>
</dbReference>
<dbReference type="Pfam" id="PF03466">
    <property type="entry name" value="LysR_substrate"/>
    <property type="match status" value="1"/>
</dbReference>
<dbReference type="GO" id="GO:0003700">
    <property type="term" value="F:DNA-binding transcription factor activity"/>
    <property type="evidence" value="ECO:0007669"/>
    <property type="project" value="InterPro"/>
</dbReference>
<keyword evidence="4" id="KW-0804">Transcription</keyword>
<comment type="caution">
    <text evidence="6">The sequence shown here is derived from an EMBL/GenBank/DDBJ whole genome shotgun (WGS) entry which is preliminary data.</text>
</comment>
<dbReference type="eggNOG" id="COG0583">
    <property type="taxonomic scope" value="Bacteria"/>
</dbReference>
<dbReference type="AlphaFoldDB" id="D4YUK1"/>